<reference evidence="2" key="1">
    <citation type="journal article" date="2019" name="bioRxiv">
        <title>Genomics, evolutionary history and diagnostics of the Alternaria alternata species group including apple and Asian pear pathotypes.</title>
        <authorList>
            <person name="Armitage A.D."/>
            <person name="Cockerton H.M."/>
            <person name="Sreenivasaprasad S."/>
            <person name="Woodhall J.W."/>
            <person name="Lane C.R."/>
            <person name="Harrison R.J."/>
            <person name="Clarkson J.P."/>
        </authorList>
    </citation>
    <scope>NUCLEOTIDE SEQUENCE [LARGE SCALE GENOMIC DNA]</scope>
    <source>
        <strain evidence="2">FERA 1177</strain>
    </source>
</reference>
<gene>
    <name evidence="1" type="ORF">AA0117_g12906</name>
</gene>
<name>A0A4Q4MY13_ALTAL</name>
<evidence type="ECO:0000313" key="2">
    <source>
        <dbReference type="Proteomes" id="UP000291422"/>
    </source>
</evidence>
<dbReference type="AlphaFoldDB" id="A0A4Q4MY13"/>
<dbReference type="Proteomes" id="UP000291422">
    <property type="component" value="Unassembled WGS sequence"/>
</dbReference>
<proteinExistence type="predicted"/>
<dbReference type="PANTHER" id="PTHR10622:SF11">
    <property type="entry name" value="HET-DOMAIN-CONTAINING PROTEIN"/>
    <property type="match status" value="1"/>
</dbReference>
<sequence>MFHSKPGEQLSDKESVMQTLHENTGLAVQAPGGHLMTCFMVDERVRWAQGYDTKREDVAYSLLSVLNVRMPFL</sequence>
<dbReference type="EMBL" id="PDXD01000098">
    <property type="protein sequence ID" value="RYN62678.1"/>
    <property type="molecule type" value="Genomic_DNA"/>
</dbReference>
<evidence type="ECO:0000313" key="1">
    <source>
        <dbReference type="EMBL" id="RYN62678.1"/>
    </source>
</evidence>
<comment type="caution">
    <text evidence="1">The sequence shown here is derived from an EMBL/GenBank/DDBJ whole genome shotgun (WGS) entry which is preliminary data.</text>
</comment>
<accession>A0A4Q4MY13</accession>
<dbReference type="PANTHER" id="PTHR10622">
    <property type="entry name" value="HET DOMAIN-CONTAINING PROTEIN"/>
    <property type="match status" value="1"/>
</dbReference>
<protein>
    <submittedName>
        <fullName evidence="1">Uncharacterized protein</fullName>
    </submittedName>
</protein>
<organism evidence="1 2">
    <name type="scientific">Alternaria alternata</name>
    <name type="common">Alternaria rot fungus</name>
    <name type="synonym">Torula alternata</name>
    <dbReference type="NCBI Taxonomy" id="5599"/>
    <lineage>
        <taxon>Eukaryota</taxon>
        <taxon>Fungi</taxon>
        <taxon>Dikarya</taxon>
        <taxon>Ascomycota</taxon>
        <taxon>Pezizomycotina</taxon>
        <taxon>Dothideomycetes</taxon>
        <taxon>Pleosporomycetidae</taxon>
        <taxon>Pleosporales</taxon>
        <taxon>Pleosporineae</taxon>
        <taxon>Pleosporaceae</taxon>
        <taxon>Alternaria</taxon>
        <taxon>Alternaria sect. Alternaria</taxon>
        <taxon>Alternaria alternata complex</taxon>
    </lineage>
</organism>